<evidence type="ECO:0000256" key="1">
    <source>
        <dbReference type="SAM" id="MobiDB-lite"/>
    </source>
</evidence>
<feature type="region of interest" description="Disordered" evidence="1">
    <location>
        <begin position="176"/>
        <end position="197"/>
    </location>
</feature>
<dbReference type="RefSeq" id="WP_345924287.1">
    <property type="nucleotide sequence ID" value="NZ_JBDIVF010000001.1"/>
</dbReference>
<proteinExistence type="predicted"/>
<evidence type="ECO:0000313" key="3">
    <source>
        <dbReference type="Proteomes" id="UP001548590"/>
    </source>
</evidence>
<evidence type="ECO:0000313" key="2">
    <source>
        <dbReference type="EMBL" id="MET1489149.1"/>
    </source>
</evidence>
<feature type="compositionally biased region" description="Basic and acidic residues" evidence="1">
    <location>
        <begin position="182"/>
        <end position="191"/>
    </location>
</feature>
<dbReference type="EMBL" id="JBEWLZ010000002">
    <property type="protein sequence ID" value="MET1489149.1"/>
    <property type="molecule type" value="Genomic_DNA"/>
</dbReference>
<sequence length="197" mass="22467">MNKSLPWQHKAALTEDRLNTIARAFLEVHNGVIERLSTSDDCNYTRGATFFGRCRNRLISMAQSSSYPWLTLGAGGMDITCEISGVPFRFFRDDHESPKKKGFWRRNASDQLFAPDDETPVIFRFIVERPVNDENDPEIYFVGYNSTEIAVTEWRYGQVVVLQSLDETIPAAVEQQPAHIGVRNDENDRQSDTGTMK</sequence>
<name>A0ABV2CML0_9RHOO</name>
<reference evidence="2 3" key="1">
    <citation type="submission" date="2024-07" db="EMBL/GenBank/DDBJ databases">
        <title>Uliginosibacterium paludis KCTC:42655.</title>
        <authorList>
            <person name="Kim M.K."/>
        </authorList>
    </citation>
    <scope>NUCLEOTIDE SEQUENCE [LARGE SCALE GENOMIC DNA]</scope>
    <source>
        <strain evidence="2 3">KCTC 42655</strain>
    </source>
</reference>
<dbReference type="Proteomes" id="UP001548590">
    <property type="component" value="Unassembled WGS sequence"/>
</dbReference>
<organism evidence="2 3">
    <name type="scientific">Uliginosibacterium paludis</name>
    <dbReference type="NCBI Taxonomy" id="1615952"/>
    <lineage>
        <taxon>Bacteria</taxon>
        <taxon>Pseudomonadati</taxon>
        <taxon>Pseudomonadota</taxon>
        <taxon>Betaproteobacteria</taxon>
        <taxon>Rhodocyclales</taxon>
        <taxon>Zoogloeaceae</taxon>
        <taxon>Uliginosibacterium</taxon>
    </lineage>
</organism>
<comment type="caution">
    <text evidence="2">The sequence shown here is derived from an EMBL/GenBank/DDBJ whole genome shotgun (WGS) entry which is preliminary data.</text>
</comment>
<accession>A0ABV2CML0</accession>
<protein>
    <submittedName>
        <fullName evidence="2">Uncharacterized protein</fullName>
    </submittedName>
</protein>
<gene>
    <name evidence="2" type="ORF">ABVT11_04880</name>
</gene>
<keyword evidence="3" id="KW-1185">Reference proteome</keyword>